<keyword evidence="7 8" id="KW-0573">Peptidoglycan synthesis</keyword>
<dbReference type="GO" id="GO:0051301">
    <property type="term" value="P:cell division"/>
    <property type="evidence" value="ECO:0007669"/>
    <property type="project" value="UniProtKB-KW"/>
</dbReference>
<dbReference type="InterPro" id="IPR004101">
    <property type="entry name" value="Mur_ligase_C"/>
</dbReference>
<dbReference type="UniPathway" id="UPA00219"/>
<sequence length="450" mass="48519">MEKNKMTWQNKKILIAGMGGSGLSMLAYLHAQGAALAAYDEKLSDERAEALKQQFDGIECYAGRLKDALSQGFDILALSPGISERRDDIIEFKQNGGRVLGDIEIFAHIANRRGDKIIAITGSNGKTTVTSLVGHLCEKCGLDTVVAGNIGTPVLEAEMQRGGKKAGVWVLELSSFQLENTESLRPSAAAVLNISEDHLDRYDDLLDYAHTKDKIFRGVGVQVLNADDALCRAMKRAGRGVKWFSLEKQADYWLERETGRLKAVSDDLMNTTDIPLQGLHNAANVMAAVALCEAVGLPREELVKHIQTFKGLPHRVEKIGEKNGVVFIDDSKGTNVGATAAAISGLQSPLFAILGGLGKGQDFTPLAQVLRGKVKAVLLIGRDAPQIRRDLAGAGLNLIDCATLQEAVQTAYAQAQSGDIVLLSPACASMDMFQNYAHRSQVFAEAFQAL</sequence>
<dbReference type="Pfam" id="PF02875">
    <property type="entry name" value="Mur_ligase_C"/>
    <property type="match status" value="1"/>
</dbReference>
<dbReference type="Gene3D" id="3.40.50.720">
    <property type="entry name" value="NAD(P)-binding Rossmann-like Domain"/>
    <property type="match status" value="1"/>
</dbReference>
<evidence type="ECO:0000256" key="8">
    <source>
        <dbReference type="RuleBase" id="RU003664"/>
    </source>
</evidence>
<evidence type="ECO:0000256" key="6">
    <source>
        <dbReference type="ARBA" id="ARBA00022840"/>
    </source>
</evidence>
<keyword evidence="12" id="KW-1185">Reference proteome</keyword>
<dbReference type="InterPro" id="IPR013221">
    <property type="entry name" value="Mur_ligase_cen"/>
</dbReference>
<dbReference type="GO" id="GO:0071555">
    <property type="term" value="P:cell wall organization"/>
    <property type="evidence" value="ECO:0007669"/>
    <property type="project" value="UniProtKB-KW"/>
</dbReference>
<dbReference type="EC" id="6.3.2.9" evidence="7 8"/>
<comment type="similarity">
    <text evidence="7">Belongs to the MurCDEF family.</text>
</comment>
<dbReference type="Proteomes" id="UP000004105">
    <property type="component" value="Unassembled WGS sequence"/>
</dbReference>
<name>F2BAZ5_9NEIS</name>
<dbReference type="AlphaFoldDB" id="F2BAZ5"/>
<gene>
    <name evidence="7 11" type="primary">murD</name>
    <name evidence="11" type="ORF">HMPREF9123_0897</name>
</gene>
<proteinExistence type="inferred from homology"/>
<comment type="pathway">
    <text evidence="2 7 8">Cell wall biogenesis; peptidoglycan biosynthesis.</text>
</comment>
<organism evidence="11 12">
    <name type="scientific">Neisseria bacilliformis ATCC BAA-1200</name>
    <dbReference type="NCBI Taxonomy" id="888742"/>
    <lineage>
        <taxon>Bacteria</taxon>
        <taxon>Pseudomonadati</taxon>
        <taxon>Pseudomonadota</taxon>
        <taxon>Betaproteobacteria</taxon>
        <taxon>Neisseriales</taxon>
        <taxon>Neisseriaceae</taxon>
        <taxon>Neisseria</taxon>
    </lineage>
</organism>
<dbReference type="HOGENOM" id="CLU_032540_1_0_4"/>
<dbReference type="GO" id="GO:0005524">
    <property type="term" value="F:ATP binding"/>
    <property type="evidence" value="ECO:0007669"/>
    <property type="project" value="UniProtKB-UniRule"/>
</dbReference>
<keyword evidence="7 8" id="KW-0132">Cell division</keyword>
<comment type="subcellular location">
    <subcellularLocation>
        <location evidence="1 7 8">Cytoplasm</location>
    </subcellularLocation>
</comment>
<keyword evidence="5 7" id="KW-0547">Nucleotide-binding</keyword>
<dbReference type="EMBL" id="AFAY01000018">
    <property type="protein sequence ID" value="EGF11405.1"/>
    <property type="molecule type" value="Genomic_DNA"/>
</dbReference>
<comment type="caution">
    <text evidence="11">The sequence shown here is derived from an EMBL/GenBank/DDBJ whole genome shotgun (WGS) entry which is preliminary data.</text>
</comment>
<dbReference type="InterPro" id="IPR036565">
    <property type="entry name" value="Mur-like_cat_sf"/>
</dbReference>
<dbReference type="GO" id="GO:0008764">
    <property type="term" value="F:UDP-N-acetylmuramoylalanine-D-glutamate ligase activity"/>
    <property type="evidence" value="ECO:0007669"/>
    <property type="project" value="UniProtKB-UniRule"/>
</dbReference>
<evidence type="ECO:0000256" key="3">
    <source>
        <dbReference type="ARBA" id="ARBA00022490"/>
    </source>
</evidence>
<accession>F2BAZ5</accession>
<dbReference type="SUPFAM" id="SSF53244">
    <property type="entry name" value="MurD-like peptide ligases, peptide-binding domain"/>
    <property type="match status" value="1"/>
</dbReference>
<dbReference type="GO" id="GO:0005737">
    <property type="term" value="C:cytoplasm"/>
    <property type="evidence" value="ECO:0007669"/>
    <property type="project" value="UniProtKB-SubCell"/>
</dbReference>
<dbReference type="InterPro" id="IPR036615">
    <property type="entry name" value="Mur_ligase_C_dom_sf"/>
</dbReference>
<reference evidence="11 12" key="1">
    <citation type="submission" date="2011-02" db="EMBL/GenBank/DDBJ databases">
        <authorList>
            <person name="Muzny D."/>
            <person name="Qin X."/>
            <person name="Deng J."/>
            <person name="Jiang H."/>
            <person name="Liu Y."/>
            <person name="Qu J."/>
            <person name="Song X.-Z."/>
            <person name="Zhang L."/>
            <person name="Thornton R."/>
            <person name="Coyle M."/>
            <person name="Francisco L."/>
            <person name="Jackson L."/>
            <person name="Javaid M."/>
            <person name="Korchina V."/>
            <person name="Kovar C."/>
            <person name="Mata R."/>
            <person name="Mathew T."/>
            <person name="Ngo R."/>
            <person name="Nguyen L."/>
            <person name="Nguyen N."/>
            <person name="Okwuonu G."/>
            <person name="Ongeri F."/>
            <person name="Pham C."/>
            <person name="Simmons D."/>
            <person name="Wilczek-Boney K."/>
            <person name="Hale W."/>
            <person name="Jakkamsetti A."/>
            <person name="Pham P."/>
            <person name="Ruth R."/>
            <person name="San Lucas F."/>
            <person name="Warren J."/>
            <person name="Zhang J."/>
            <person name="Zhao Z."/>
            <person name="Zhou C."/>
            <person name="Zhu D."/>
            <person name="Lee S."/>
            <person name="Bess C."/>
            <person name="Blankenburg K."/>
            <person name="Forbes L."/>
            <person name="Fu Q."/>
            <person name="Gubbala S."/>
            <person name="Hirani K."/>
            <person name="Jayaseelan J.C."/>
            <person name="Lara F."/>
            <person name="Munidasa M."/>
            <person name="Palculict T."/>
            <person name="Patil S."/>
            <person name="Pu L.-L."/>
            <person name="Saada N."/>
            <person name="Tang L."/>
            <person name="Weissenberger G."/>
            <person name="Zhu Y."/>
            <person name="Hemphill L."/>
            <person name="Shang Y."/>
            <person name="Youmans B."/>
            <person name="Ayvaz T."/>
            <person name="Ross M."/>
            <person name="Santibanez J."/>
            <person name="Aqrawi P."/>
            <person name="Gross S."/>
            <person name="Joshi V."/>
            <person name="Fowler G."/>
            <person name="Nazareth L."/>
            <person name="Reid J."/>
            <person name="Worley K."/>
            <person name="Petrosino J."/>
            <person name="Highlander S."/>
            <person name="Gibbs R."/>
        </authorList>
    </citation>
    <scope>NUCLEOTIDE SEQUENCE [LARGE SCALE GENOMIC DNA]</scope>
    <source>
        <strain evidence="11 12">ATCC BAA-1200</strain>
    </source>
</reference>
<dbReference type="PANTHER" id="PTHR43692:SF1">
    <property type="entry name" value="UDP-N-ACETYLMURAMOYLALANINE--D-GLUTAMATE LIGASE"/>
    <property type="match status" value="1"/>
</dbReference>
<comment type="catalytic activity">
    <reaction evidence="7 8">
        <text>UDP-N-acetyl-alpha-D-muramoyl-L-alanine + D-glutamate + ATP = UDP-N-acetyl-alpha-D-muramoyl-L-alanyl-D-glutamate + ADP + phosphate + H(+)</text>
        <dbReference type="Rhea" id="RHEA:16429"/>
        <dbReference type="ChEBI" id="CHEBI:15378"/>
        <dbReference type="ChEBI" id="CHEBI:29986"/>
        <dbReference type="ChEBI" id="CHEBI:30616"/>
        <dbReference type="ChEBI" id="CHEBI:43474"/>
        <dbReference type="ChEBI" id="CHEBI:83898"/>
        <dbReference type="ChEBI" id="CHEBI:83900"/>
        <dbReference type="ChEBI" id="CHEBI:456216"/>
        <dbReference type="EC" id="6.3.2.9"/>
    </reaction>
</comment>
<keyword evidence="7 8" id="KW-0961">Cell wall biogenesis/degradation</keyword>
<dbReference type="Gene3D" id="3.40.1190.10">
    <property type="entry name" value="Mur-like, catalytic domain"/>
    <property type="match status" value="1"/>
</dbReference>
<dbReference type="Gene3D" id="3.90.190.20">
    <property type="entry name" value="Mur ligase, C-terminal domain"/>
    <property type="match status" value="1"/>
</dbReference>
<evidence type="ECO:0000256" key="2">
    <source>
        <dbReference type="ARBA" id="ARBA00004752"/>
    </source>
</evidence>
<dbReference type="STRING" id="267212.GCA_001063965_01209"/>
<evidence type="ECO:0000259" key="10">
    <source>
        <dbReference type="Pfam" id="PF08245"/>
    </source>
</evidence>
<evidence type="ECO:0000256" key="5">
    <source>
        <dbReference type="ARBA" id="ARBA00022741"/>
    </source>
</evidence>
<feature type="domain" description="Mur ligase central" evidence="10">
    <location>
        <begin position="120"/>
        <end position="291"/>
    </location>
</feature>
<dbReference type="Pfam" id="PF08245">
    <property type="entry name" value="Mur_ligase_M"/>
    <property type="match status" value="1"/>
</dbReference>
<feature type="binding site" evidence="7">
    <location>
        <begin position="122"/>
        <end position="128"/>
    </location>
    <ligand>
        <name>ATP</name>
        <dbReference type="ChEBI" id="CHEBI:30616"/>
    </ligand>
</feature>
<evidence type="ECO:0000256" key="7">
    <source>
        <dbReference type="HAMAP-Rule" id="MF_00639"/>
    </source>
</evidence>
<dbReference type="GO" id="GO:0008360">
    <property type="term" value="P:regulation of cell shape"/>
    <property type="evidence" value="ECO:0007669"/>
    <property type="project" value="UniProtKB-KW"/>
</dbReference>
<evidence type="ECO:0000256" key="4">
    <source>
        <dbReference type="ARBA" id="ARBA00022598"/>
    </source>
</evidence>
<feature type="domain" description="Mur ligase C-terminal" evidence="9">
    <location>
        <begin position="314"/>
        <end position="427"/>
    </location>
</feature>
<keyword evidence="7 8" id="KW-0133">Cell shape</keyword>
<protein>
    <recommendedName>
        <fullName evidence="7 8">UDP-N-acetylmuramoylalanine--D-glutamate ligase</fullName>
        <ecNumber evidence="7 8">6.3.2.9</ecNumber>
    </recommendedName>
    <alternativeName>
        <fullName evidence="7">D-glutamic acid-adding enzyme</fullName>
    </alternativeName>
    <alternativeName>
        <fullName evidence="7">UDP-N-acetylmuramoyl-L-alanyl-D-glutamate synthetase</fullName>
    </alternativeName>
</protein>
<keyword evidence="6 7" id="KW-0067">ATP-binding</keyword>
<dbReference type="NCBIfam" id="TIGR01087">
    <property type="entry name" value="murD"/>
    <property type="match status" value="1"/>
</dbReference>
<evidence type="ECO:0000313" key="11">
    <source>
        <dbReference type="EMBL" id="EGF11405.1"/>
    </source>
</evidence>
<dbReference type="SUPFAM" id="SSF51984">
    <property type="entry name" value="MurCD N-terminal domain"/>
    <property type="match status" value="1"/>
</dbReference>
<dbReference type="GO" id="GO:0009252">
    <property type="term" value="P:peptidoglycan biosynthetic process"/>
    <property type="evidence" value="ECO:0007669"/>
    <property type="project" value="UniProtKB-UniRule"/>
</dbReference>
<keyword evidence="7 8" id="KW-0131">Cell cycle</keyword>
<dbReference type="SUPFAM" id="SSF53623">
    <property type="entry name" value="MurD-like peptide ligases, catalytic domain"/>
    <property type="match status" value="1"/>
</dbReference>
<keyword evidence="3 7" id="KW-0963">Cytoplasm</keyword>
<dbReference type="HAMAP" id="MF_00639">
    <property type="entry name" value="MurD"/>
    <property type="match status" value="1"/>
</dbReference>
<evidence type="ECO:0000256" key="1">
    <source>
        <dbReference type="ARBA" id="ARBA00004496"/>
    </source>
</evidence>
<evidence type="ECO:0000259" key="9">
    <source>
        <dbReference type="Pfam" id="PF02875"/>
    </source>
</evidence>
<comment type="function">
    <text evidence="7 8">Cell wall formation. Catalyzes the addition of glutamate to the nucleotide precursor UDP-N-acetylmuramoyl-L-alanine (UMA).</text>
</comment>
<dbReference type="InterPro" id="IPR005762">
    <property type="entry name" value="MurD"/>
</dbReference>
<keyword evidence="4 7" id="KW-0436">Ligase</keyword>
<evidence type="ECO:0000313" key="12">
    <source>
        <dbReference type="Proteomes" id="UP000004105"/>
    </source>
</evidence>
<dbReference type="Pfam" id="PF21799">
    <property type="entry name" value="MurD-like_N"/>
    <property type="match status" value="1"/>
</dbReference>
<dbReference type="PANTHER" id="PTHR43692">
    <property type="entry name" value="UDP-N-ACETYLMURAMOYLALANINE--D-GLUTAMATE LIGASE"/>
    <property type="match status" value="1"/>
</dbReference>